<dbReference type="PANTHER" id="PTHR37711:SF1">
    <property type="entry name" value="OS01G0908400 PROTEIN"/>
    <property type="match status" value="1"/>
</dbReference>
<sequence length="411" mass="45521">MVKVATFFGMVFGAFLFWESMDKVHVWMALRQDEKVLFSLACFESLPLVLVVLIHELIDLGKAAHTARRTALGGHNDPILLRSLDNMPEADLPSADTQDRGVPPDEGLEAQHHCNHLEIADLRHAARGGGDKSIEYPTPHLRKRPFPEKGSSVPPKVSAAHHANSIDSSPKKDQQAEVPETEFLSDVPTDQVTKQVPADNVIVEEKNIAQYDDEKSTSVHDGGSGIDIDSSSDQENLHDAQVDAEKVPEDSQPQEQVEGENETREDEGEDMFTDMAVQVEVNCFSTLQSLETLFSFEDAPEATVQPLPDRGWGTVFLVLCLRLAFNKTVCKIMEPLAKHPAPFLQPPPSRKLVPAAKIASLHSRELLSWFLDSHLLQLVTEFSLTCSISRLFKFISAVTVAVQQLDSHLEV</sequence>
<accession>A0ABR2LKQ0</accession>
<reference evidence="2 3" key="1">
    <citation type="journal article" date="2022" name="Nat. Plants">
        <title>Genomes of leafy and leafless Platanthera orchids illuminate the evolution of mycoheterotrophy.</title>
        <authorList>
            <person name="Li M.H."/>
            <person name="Liu K.W."/>
            <person name="Li Z."/>
            <person name="Lu H.C."/>
            <person name="Ye Q.L."/>
            <person name="Zhang D."/>
            <person name="Wang J.Y."/>
            <person name="Li Y.F."/>
            <person name="Zhong Z.M."/>
            <person name="Liu X."/>
            <person name="Yu X."/>
            <person name="Liu D.K."/>
            <person name="Tu X.D."/>
            <person name="Liu B."/>
            <person name="Hao Y."/>
            <person name="Liao X.Y."/>
            <person name="Jiang Y.T."/>
            <person name="Sun W.H."/>
            <person name="Chen J."/>
            <person name="Chen Y.Q."/>
            <person name="Ai Y."/>
            <person name="Zhai J.W."/>
            <person name="Wu S.S."/>
            <person name="Zhou Z."/>
            <person name="Hsiao Y.Y."/>
            <person name="Wu W.L."/>
            <person name="Chen Y.Y."/>
            <person name="Lin Y.F."/>
            <person name="Hsu J.L."/>
            <person name="Li C.Y."/>
            <person name="Wang Z.W."/>
            <person name="Zhao X."/>
            <person name="Zhong W.Y."/>
            <person name="Ma X.K."/>
            <person name="Ma L."/>
            <person name="Huang J."/>
            <person name="Chen G.Z."/>
            <person name="Huang M.Z."/>
            <person name="Huang L."/>
            <person name="Peng D.H."/>
            <person name="Luo Y.B."/>
            <person name="Zou S.Q."/>
            <person name="Chen S.P."/>
            <person name="Lan S."/>
            <person name="Tsai W.C."/>
            <person name="Van de Peer Y."/>
            <person name="Liu Z.J."/>
        </authorList>
    </citation>
    <scope>NUCLEOTIDE SEQUENCE [LARGE SCALE GENOMIC DNA]</scope>
    <source>
        <strain evidence="2">Lor288</strain>
    </source>
</reference>
<feature type="region of interest" description="Disordered" evidence="1">
    <location>
        <begin position="88"/>
        <end position="108"/>
    </location>
</feature>
<dbReference type="Proteomes" id="UP001412067">
    <property type="component" value="Unassembled WGS sequence"/>
</dbReference>
<evidence type="ECO:0000313" key="2">
    <source>
        <dbReference type="EMBL" id="KAK8943718.1"/>
    </source>
</evidence>
<feature type="compositionally biased region" description="Basic and acidic residues" evidence="1">
    <location>
        <begin position="203"/>
        <end position="218"/>
    </location>
</feature>
<organism evidence="2 3">
    <name type="scientific">Platanthera guangdongensis</name>
    <dbReference type="NCBI Taxonomy" id="2320717"/>
    <lineage>
        <taxon>Eukaryota</taxon>
        <taxon>Viridiplantae</taxon>
        <taxon>Streptophyta</taxon>
        <taxon>Embryophyta</taxon>
        <taxon>Tracheophyta</taxon>
        <taxon>Spermatophyta</taxon>
        <taxon>Magnoliopsida</taxon>
        <taxon>Liliopsida</taxon>
        <taxon>Asparagales</taxon>
        <taxon>Orchidaceae</taxon>
        <taxon>Orchidoideae</taxon>
        <taxon>Orchideae</taxon>
        <taxon>Orchidinae</taxon>
        <taxon>Platanthera</taxon>
    </lineage>
</organism>
<feature type="compositionally biased region" description="Basic and acidic residues" evidence="1">
    <location>
        <begin position="97"/>
        <end position="108"/>
    </location>
</feature>
<evidence type="ECO:0000256" key="1">
    <source>
        <dbReference type="SAM" id="MobiDB-lite"/>
    </source>
</evidence>
<protein>
    <submittedName>
        <fullName evidence="2">Uncharacterized protein</fullName>
    </submittedName>
</protein>
<feature type="compositionally biased region" description="Acidic residues" evidence="1">
    <location>
        <begin position="257"/>
        <end position="267"/>
    </location>
</feature>
<name>A0ABR2LKQ0_9ASPA</name>
<feature type="region of interest" description="Disordered" evidence="1">
    <location>
        <begin position="128"/>
        <end position="267"/>
    </location>
</feature>
<gene>
    <name evidence="2" type="ORF">KSP40_PGU019128</name>
</gene>
<proteinExistence type="predicted"/>
<dbReference type="PANTHER" id="PTHR37711">
    <property type="entry name" value="OS01G0908400 PROTEIN"/>
    <property type="match status" value="1"/>
</dbReference>
<evidence type="ECO:0000313" key="3">
    <source>
        <dbReference type="Proteomes" id="UP001412067"/>
    </source>
</evidence>
<keyword evidence="3" id="KW-1185">Reference proteome</keyword>
<comment type="caution">
    <text evidence="2">The sequence shown here is derived from an EMBL/GenBank/DDBJ whole genome shotgun (WGS) entry which is preliminary data.</text>
</comment>
<feature type="compositionally biased region" description="Basic and acidic residues" evidence="1">
    <location>
        <begin position="235"/>
        <end position="249"/>
    </location>
</feature>
<dbReference type="EMBL" id="JBBWWR010000018">
    <property type="protein sequence ID" value="KAK8943718.1"/>
    <property type="molecule type" value="Genomic_DNA"/>
</dbReference>